<sequence>MAARSSVPIHPNTPPSTRQLRHEAQNDRPKLPRGGCNYTNLSAVGAPKCGCRRYWDKELGVVDERGVVSKSAMCMCEHHACFHDDEPEESRHGRAQPEISSHPVRSTTPKQQYLEPSPRRPSISEASTHRVARDSTLPETVQWSRFIHSGSPEALPAIPSQCLLPSENGSWTTTDSQPKYHLPFGGQGLNTLSHIPRRALGEIAEPKSAQPLVENTRVMENGREMQVYTDANGNMGLQSITELATPSVAASVDHEATEYGKSVAEFQATLEELSRSNPQAAASITRCIKEGSVIDSSVILKRSNSPAAGDSSTAKHDDHLFFRLQSIAIRLARLPHTMENHEKRLDTLENASFTFSAVEELQEDHKIVDVRVSELEAKNDNLESRVLDLEKGQLALDAASVSSSHDVAASIDSRVSTITSVHRADLEALKEEVAELRSLAPPSHARPWEVEVVFLPFGYDLKGVWRLNYEMSQHSRANSSGETQTQNQSMAAAQAMLTAPDQVLAWERSGPDFDHPVEVSWLNARACSRGSIMDQRLRSRGLVKQIQVFGPDAIDVQTAIMTAFGNLPDLLVDDPYTPRDDEKKYIPNSLTNYLGLQASWVPLRKLHKNSSLRFLSTSEMLTPALWTVQFLATSVAMRTRGLRRLYVTHRDGYIQQHGDPTDWTWQKLRQLPRVYPDQIDPSLTDHTPEADAEEPCWAFDANYDPPPLLDVNTSFASQVSELSIRSLRYEEPPVSPSDHFSSAPLSPIESSTPVSRAPPVRRPASPVTERNPFRPLHIRTTSMPTSVRLKSPAPSSKRRMGSFEQEVPSSPSRATSTSTNTVLKRRRISRSPSRAAINTPRWSVAPSSPYAYVEEATSKRATTPFAYATPHSNAPYVDTRPKGAAEIEIYQDRFEDSDDGEDFGSVTNEFEEGDSGGDMMGGSDADRESEDSDDIQPHQPDEEWQGVGDSREDTGFDEHSPAPPSLGLERSLVERIDSMERGEDEDALSDASSGPSEYMFDTQTKLKRKRKERARVRARALAGFEIHVDEE</sequence>
<feature type="region of interest" description="Disordered" evidence="2">
    <location>
        <begin position="894"/>
        <end position="1011"/>
    </location>
</feature>
<proteinExistence type="predicted"/>
<feature type="compositionally biased region" description="Basic and acidic residues" evidence="2">
    <location>
        <begin position="971"/>
        <end position="981"/>
    </location>
</feature>
<feature type="compositionally biased region" description="Basic and acidic residues" evidence="2">
    <location>
        <begin position="949"/>
        <end position="960"/>
    </location>
</feature>
<feature type="region of interest" description="Disordered" evidence="2">
    <location>
        <begin position="85"/>
        <end position="135"/>
    </location>
</feature>
<dbReference type="EMBL" id="CAJVRL010000025">
    <property type="protein sequence ID" value="CAG8950029.1"/>
    <property type="molecule type" value="Genomic_DNA"/>
</dbReference>
<feature type="compositionally biased region" description="Low complexity" evidence="2">
    <location>
        <begin position="750"/>
        <end position="768"/>
    </location>
</feature>
<evidence type="ECO:0000256" key="1">
    <source>
        <dbReference type="SAM" id="Coils"/>
    </source>
</evidence>
<keyword evidence="1" id="KW-0175">Coiled coil</keyword>
<accession>A0A9N9PF77</accession>
<dbReference type="Proteomes" id="UP000696280">
    <property type="component" value="Unassembled WGS sequence"/>
</dbReference>
<gene>
    <name evidence="3" type="ORF">HYFRA_00004363</name>
</gene>
<evidence type="ECO:0000313" key="3">
    <source>
        <dbReference type="EMBL" id="CAG8950029.1"/>
    </source>
</evidence>
<evidence type="ECO:0000313" key="4">
    <source>
        <dbReference type="Proteomes" id="UP000696280"/>
    </source>
</evidence>
<dbReference type="AlphaFoldDB" id="A0A9N9PF77"/>
<feature type="region of interest" description="Disordered" evidence="2">
    <location>
        <begin position="730"/>
        <end position="834"/>
    </location>
</feature>
<reference evidence="3" key="1">
    <citation type="submission" date="2021-07" db="EMBL/GenBank/DDBJ databases">
        <authorList>
            <person name="Durling M."/>
        </authorList>
    </citation>
    <scope>NUCLEOTIDE SEQUENCE</scope>
</reference>
<evidence type="ECO:0000256" key="2">
    <source>
        <dbReference type="SAM" id="MobiDB-lite"/>
    </source>
</evidence>
<organism evidence="3 4">
    <name type="scientific">Hymenoscyphus fraxineus</name>
    <dbReference type="NCBI Taxonomy" id="746836"/>
    <lineage>
        <taxon>Eukaryota</taxon>
        <taxon>Fungi</taxon>
        <taxon>Dikarya</taxon>
        <taxon>Ascomycota</taxon>
        <taxon>Pezizomycotina</taxon>
        <taxon>Leotiomycetes</taxon>
        <taxon>Helotiales</taxon>
        <taxon>Helotiaceae</taxon>
        <taxon>Hymenoscyphus</taxon>
    </lineage>
</organism>
<feature type="compositionally biased region" description="Basic and acidic residues" evidence="2">
    <location>
        <begin position="20"/>
        <end position="30"/>
    </location>
</feature>
<name>A0A9N9PF77_9HELO</name>
<feature type="compositionally biased region" description="Low complexity" evidence="2">
    <location>
        <begin position="809"/>
        <end position="821"/>
    </location>
</feature>
<feature type="region of interest" description="Disordered" evidence="2">
    <location>
        <begin position="1"/>
        <end position="35"/>
    </location>
</feature>
<keyword evidence="4" id="KW-1185">Reference proteome</keyword>
<comment type="caution">
    <text evidence="3">The sequence shown here is derived from an EMBL/GenBank/DDBJ whole genome shotgun (WGS) entry which is preliminary data.</text>
</comment>
<feature type="coiled-coil region" evidence="1">
    <location>
        <begin position="331"/>
        <end position="392"/>
    </location>
</feature>
<dbReference type="OrthoDB" id="5427134at2759"/>
<protein>
    <submittedName>
        <fullName evidence="3">Uncharacterized protein</fullName>
    </submittedName>
</protein>